<feature type="domain" description="YdbS-like PH" evidence="2">
    <location>
        <begin position="79"/>
        <end position="155"/>
    </location>
</feature>
<keyword evidence="1" id="KW-0472">Membrane</keyword>
<dbReference type="InterPro" id="IPR005182">
    <property type="entry name" value="YdbS-like_PH"/>
</dbReference>
<dbReference type="Pfam" id="PF03703">
    <property type="entry name" value="bPH_2"/>
    <property type="match status" value="1"/>
</dbReference>
<protein>
    <submittedName>
        <fullName evidence="3">PH domain-containing protein</fullName>
    </submittedName>
</protein>
<keyword evidence="1" id="KW-0812">Transmembrane</keyword>
<dbReference type="EMBL" id="BAABKM010000001">
    <property type="protein sequence ID" value="GAA4693147.1"/>
    <property type="molecule type" value="Genomic_DNA"/>
</dbReference>
<evidence type="ECO:0000256" key="1">
    <source>
        <dbReference type="SAM" id="Phobius"/>
    </source>
</evidence>
<dbReference type="Proteomes" id="UP001499974">
    <property type="component" value="Unassembled WGS sequence"/>
</dbReference>
<sequence length="173" mass="19118">MAISPKLLNEGEKVVVDTRTHVKALILPIFALVLLLAIGTFGQVKLDQDSDAQHITTLALWVLVAVGIIWFVLRPLIIWATATYTFTDRRLITRTGVIVRRGHDMPLARISDIAYEFGPIDRLLGCGTLLISDASTHGTIKLHDIPRVEETQRTLNLMLQKIHDPAAGHDDGA</sequence>
<keyword evidence="1" id="KW-1133">Transmembrane helix</keyword>
<organism evidence="3 4">
    <name type="scientific">Nocardioides conyzicola</name>
    <dbReference type="NCBI Taxonomy" id="1651781"/>
    <lineage>
        <taxon>Bacteria</taxon>
        <taxon>Bacillati</taxon>
        <taxon>Actinomycetota</taxon>
        <taxon>Actinomycetes</taxon>
        <taxon>Propionibacteriales</taxon>
        <taxon>Nocardioidaceae</taxon>
        <taxon>Nocardioides</taxon>
    </lineage>
</organism>
<dbReference type="PANTHER" id="PTHR37938:SF1">
    <property type="entry name" value="BLL0215 PROTEIN"/>
    <property type="match status" value="1"/>
</dbReference>
<evidence type="ECO:0000313" key="3">
    <source>
        <dbReference type="EMBL" id="GAA4693147.1"/>
    </source>
</evidence>
<evidence type="ECO:0000259" key="2">
    <source>
        <dbReference type="Pfam" id="PF03703"/>
    </source>
</evidence>
<proteinExistence type="predicted"/>
<dbReference type="RefSeq" id="WP_345518971.1">
    <property type="nucleotide sequence ID" value="NZ_BAABKM010000001.1"/>
</dbReference>
<keyword evidence="4" id="KW-1185">Reference proteome</keyword>
<comment type="caution">
    <text evidence="3">The sequence shown here is derived from an EMBL/GenBank/DDBJ whole genome shotgun (WGS) entry which is preliminary data.</text>
</comment>
<name>A0ABP8WP92_9ACTN</name>
<accession>A0ABP8WP92</accession>
<dbReference type="PANTHER" id="PTHR37938">
    <property type="entry name" value="BLL0215 PROTEIN"/>
    <property type="match status" value="1"/>
</dbReference>
<feature type="transmembrane region" description="Helical" evidence="1">
    <location>
        <begin position="21"/>
        <end position="42"/>
    </location>
</feature>
<reference evidence="4" key="1">
    <citation type="journal article" date="2019" name="Int. J. Syst. Evol. Microbiol.">
        <title>The Global Catalogue of Microorganisms (GCM) 10K type strain sequencing project: providing services to taxonomists for standard genome sequencing and annotation.</title>
        <authorList>
            <consortium name="The Broad Institute Genomics Platform"/>
            <consortium name="The Broad Institute Genome Sequencing Center for Infectious Disease"/>
            <person name="Wu L."/>
            <person name="Ma J."/>
        </authorList>
    </citation>
    <scope>NUCLEOTIDE SEQUENCE [LARGE SCALE GENOMIC DNA]</scope>
    <source>
        <strain evidence="4">JCM 18531</strain>
    </source>
</reference>
<gene>
    <name evidence="3" type="ORF">GCM10023349_05430</name>
</gene>
<evidence type="ECO:0000313" key="4">
    <source>
        <dbReference type="Proteomes" id="UP001499974"/>
    </source>
</evidence>
<feature type="transmembrane region" description="Helical" evidence="1">
    <location>
        <begin position="54"/>
        <end position="73"/>
    </location>
</feature>